<feature type="transmembrane region" description="Helical" evidence="7">
    <location>
        <begin position="319"/>
        <end position="340"/>
    </location>
</feature>
<evidence type="ECO:0000256" key="5">
    <source>
        <dbReference type="ARBA" id="ARBA00023136"/>
    </source>
</evidence>
<comment type="subcellular location">
    <subcellularLocation>
        <location evidence="1">Membrane</location>
        <topology evidence="1">Multi-pass membrane protein</topology>
    </subcellularLocation>
</comment>
<reference evidence="9 10" key="1">
    <citation type="journal article" date="2021" name="Nat. Commun.">
        <title>Genetic determinants of endophytism in the Arabidopsis root mycobiome.</title>
        <authorList>
            <person name="Mesny F."/>
            <person name="Miyauchi S."/>
            <person name="Thiergart T."/>
            <person name="Pickel B."/>
            <person name="Atanasova L."/>
            <person name="Karlsson M."/>
            <person name="Huettel B."/>
            <person name="Barry K.W."/>
            <person name="Haridas S."/>
            <person name="Chen C."/>
            <person name="Bauer D."/>
            <person name="Andreopoulos W."/>
            <person name="Pangilinan J."/>
            <person name="LaButti K."/>
            <person name="Riley R."/>
            <person name="Lipzen A."/>
            <person name="Clum A."/>
            <person name="Drula E."/>
            <person name="Henrissat B."/>
            <person name="Kohler A."/>
            <person name="Grigoriev I.V."/>
            <person name="Martin F.M."/>
            <person name="Hacquard S."/>
        </authorList>
    </citation>
    <scope>NUCLEOTIDE SEQUENCE [LARGE SCALE GENOMIC DNA]</scope>
    <source>
        <strain evidence="9 10">MPI-SDFR-AT-0080</strain>
    </source>
</reference>
<comment type="similarity">
    <text evidence="2">Belongs to the major facilitator superfamily. Sugar transporter (TC 2.A.1.1) family.</text>
</comment>
<organism evidence="9 10">
    <name type="scientific">Macrophomina phaseolina</name>
    <dbReference type="NCBI Taxonomy" id="35725"/>
    <lineage>
        <taxon>Eukaryota</taxon>
        <taxon>Fungi</taxon>
        <taxon>Dikarya</taxon>
        <taxon>Ascomycota</taxon>
        <taxon>Pezizomycotina</taxon>
        <taxon>Dothideomycetes</taxon>
        <taxon>Dothideomycetes incertae sedis</taxon>
        <taxon>Botryosphaeriales</taxon>
        <taxon>Botryosphaeriaceae</taxon>
        <taxon>Macrophomina</taxon>
    </lineage>
</organism>
<feature type="transmembrane region" description="Helical" evidence="7">
    <location>
        <begin position="156"/>
        <end position="177"/>
    </location>
</feature>
<dbReference type="PANTHER" id="PTHR48022">
    <property type="entry name" value="PLASTIDIC GLUCOSE TRANSPORTER 4"/>
    <property type="match status" value="1"/>
</dbReference>
<name>A0ABQ8G4I2_9PEZI</name>
<dbReference type="Proteomes" id="UP000774617">
    <property type="component" value="Unassembled WGS sequence"/>
</dbReference>
<proteinExistence type="inferred from homology"/>
<feature type="transmembrane region" description="Helical" evidence="7">
    <location>
        <begin position="132"/>
        <end position="150"/>
    </location>
</feature>
<evidence type="ECO:0000256" key="7">
    <source>
        <dbReference type="SAM" id="Phobius"/>
    </source>
</evidence>
<dbReference type="Gene3D" id="1.20.1250.20">
    <property type="entry name" value="MFS general substrate transporter like domains"/>
    <property type="match status" value="1"/>
</dbReference>
<evidence type="ECO:0000256" key="6">
    <source>
        <dbReference type="SAM" id="MobiDB-lite"/>
    </source>
</evidence>
<evidence type="ECO:0000256" key="4">
    <source>
        <dbReference type="ARBA" id="ARBA00022989"/>
    </source>
</evidence>
<dbReference type="PROSITE" id="PS50850">
    <property type="entry name" value="MFS"/>
    <property type="match status" value="1"/>
</dbReference>
<dbReference type="PANTHER" id="PTHR48022:SF68">
    <property type="entry name" value="MAJOR FACILITATOR SUPERFAMILY (MFS) PROFILE DOMAIN-CONTAINING PROTEIN-RELATED"/>
    <property type="match status" value="1"/>
</dbReference>
<comment type="caution">
    <text evidence="9">The sequence shown here is derived from an EMBL/GenBank/DDBJ whole genome shotgun (WGS) entry which is preliminary data.</text>
</comment>
<protein>
    <submittedName>
        <fullName evidence="9">General substrate transporter</fullName>
    </submittedName>
</protein>
<keyword evidence="4 7" id="KW-1133">Transmembrane helix</keyword>
<dbReference type="InterPro" id="IPR005829">
    <property type="entry name" value="Sugar_transporter_CS"/>
</dbReference>
<feature type="region of interest" description="Disordered" evidence="6">
    <location>
        <begin position="1"/>
        <end position="30"/>
    </location>
</feature>
<evidence type="ECO:0000259" key="8">
    <source>
        <dbReference type="PROSITE" id="PS50850"/>
    </source>
</evidence>
<evidence type="ECO:0000256" key="2">
    <source>
        <dbReference type="ARBA" id="ARBA00010992"/>
    </source>
</evidence>
<evidence type="ECO:0000313" key="9">
    <source>
        <dbReference type="EMBL" id="KAH7044536.1"/>
    </source>
</evidence>
<keyword evidence="3 7" id="KW-0812">Transmembrane</keyword>
<dbReference type="InterPro" id="IPR020846">
    <property type="entry name" value="MFS_dom"/>
</dbReference>
<feature type="transmembrane region" description="Helical" evidence="7">
    <location>
        <begin position="382"/>
        <end position="400"/>
    </location>
</feature>
<feature type="transmembrane region" description="Helical" evidence="7">
    <location>
        <begin position="352"/>
        <end position="373"/>
    </location>
</feature>
<feature type="transmembrane region" description="Helical" evidence="7">
    <location>
        <begin position="482"/>
        <end position="500"/>
    </location>
</feature>
<keyword evidence="5 7" id="KW-0472">Membrane</keyword>
<dbReference type="SUPFAM" id="SSF103473">
    <property type="entry name" value="MFS general substrate transporter"/>
    <property type="match status" value="1"/>
</dbReference>
<dbReference type="Pfam" id="PF00083">
    <property type="entry name" value="Sugar_tr"/>
    <property type="match status" value="1"/>
</dbReference>
<accession>A0ABQ8G4I2</accession>
<keyword evidence="10" id="KW-1185">Reference proteome</keyword>
<feature type="transmembrane region" description="Helical" evidence="7">
    <location>
        <begin position="189"/>
        <end position="208"/>
    </location>
</feature>
<evidence type="ECO:0000313" key="10">
    <source>
        <dbReference type="Proteomes" id="UP000774617"/>
    </source>
</evidence>
<dbReference type="EMBL" id="JAGTJR010000020">
    <property type="protein sequence ID" value="KAH7044536.1"/>
    <property type="molecule type" value="Genomic_DNA"/>
</dbReference>
<sequence length="537" mass="59118">MTTAKSKDAEDLKVGVERRETEEAQHKAPGALKSSHDELGLWATVRQFRKAVLVCNMLCIAAAADGYQITLNGNIIANQGFINHVGFRNAETGEYNLKASYTALWGAMQSLGQLVGMLLLNPVSDRIGRKMMLYLLWIILAGSLMLETFVRDWKDWTGAKILAGIGVGCVQATLPVYISEWSPANIRGAMVLAYGFWNAFGKFLPPLVLTLVQAEDPLNYKVPILTQWGFLGLMLPILIWLPETAAYYAIRGQDDKGKATLRRVNGGVPGYNVEAEYAIIRNTTLEELHRQQELQPQGWRQLLDSYLEVFRGPNARRTLGAALPICTQQLTGLAFLNVYASLFFKQSGFDNAFLITTILTVISFATATCLILATDTFGRRPVVLASAIGCTVAMLLVGILGQVEKTKPLQNFLIFVACVWSFFNNALGGLGWAFVGEVASQNLRARTAGVAAASSVLFGLTFNTALPVMIDVEGANWGYNTAWLFFGTGTCMSILGWFFAPEPSRRNAAELDEMYEKGVPAWRMRNYVTTVQTQAQE</sequence>
<feature type="transmembrane region" description="Helical" evidence="7">
    <location>
        <begin position="412"/>
        <end position="435"/>
    </location>
</feature>
<feature type="transmembrane region" description="Helical" evidence="7">
    <location>
        <begin position="447"/>
        <end position="470"/>
    </location>
</feature>
<feature type="compositionally biased region" description="Basic and acidic residues" evidence="6">
    <location>
        <begin position="1"/>
        <end position="26"/>
    </location>
</feature>
<gene>
    <name evidence="9" type="ORF">B0J12DRAFT_577736</name>
</gene>
<evidence type="ECO:0000256" key="1">
    <source>
        <dbReference type="ARBA" id="ARBA00004141"/>
    </source>
</evidence>
<dbReference type="PROSITE" id="PS00217">
    <property type="entry name" value="SUGAR_TRANSPORT_2"/>
    <property type="match status" value="1"/>
</dbReference>
<evidence type="ECO:0000256" key="3">
    <source>
        <dbReference type="ARBA" id="ARBA00022692"/>
    </source>
</evidence>
<dbReference type="InterPro" id="IPR050360">
    <property type="entry name" value="MFS_Sugar_Transporters"/>
</dbReference>
<dbReference type="InterPro" id="IPR036259">
    <property type="entry name" value="MFS_trans_sf"/>
</dbReference>
<feature type="transmembrane region" description="Helical" evidence="7">
    <location>
        <begin position="228"/>
        <end position="250"/>
    </location>
</feature>
<feature type="domain" description="Major facilitator superfamily (MFS) profile" evidence="8">
    <location>
        <begin position="54"/>
        <end position="505"/>
    </location>
</feature>
<dbReference type="InterPro" id="IPR005828">
    <property type="entry name" value="MFS_sugar_transport-like"/>
</dbReference>